<dbReference type="EMBL" id="QSJP01000029">
    <property type="protein sequence ID" value="RHD81773.1"/>
    <property type="molecule type" value="Genomic_DNA"/>
</dbReference>
<dbReference type="Proteomes" id="UP000440614">
    <property type="component" value="Unassembled WGS sequence"/>
</dbReference>
<evidence type="ECO:0000313" key="6">
    <source>
        <dbReference type="EMBL" id="KAB4476491.1"/>
    </source>
</evidence>
<evidence type="ECO:0000313" key="10">
    <source>
        <dbReference type="EMBL" id="UYU92075.1"/>
    </source>
</evidence>
<evidence type="ECO:0000313" key="14">
    <source>
        <dbReference type="Proteomes" id="UP000436858"/>
    </source>
</evidence>
<dbReference type="EMBL" id="WCRY01000024">
    <property type="protein sequence ID" value="KAB4476491.1"/>
    <property type="molecule type" value="Genomic_DNA"/>
</dbReference>
<evidence type="ECO:0000313" key="5">
    <source>
        <dbReference type="EMBL" id="KAB4455161.1"/>
    </source>
</evidence>
<dbReference type="EMBL" id="CP083685">
    <property type="protein sequence ID" value="UYU92075.1"/>
    <property type="molecule type" value="Genomic_DNA"/>
</dbReference>
<dbReference type="Proteomes" id="UP000782901">
    <property type="component" value="Unassembled WGS sequence"/>
</dbReference>
<feature type="domain" description="AAA" evidence="1">
    <location>
        <begin position="31"/>
        <end position="155"/>
    </location>
</feature>
<reference evidence="13 14" key="3">
    <citation type="journal article" date="2019" name="Nat. Med.">
        <title>A library of human gut bacterial isolates paired with longitudinal multiomics data enables mechanistic microbiome research.</title>
        <authorList>
            <person name="Poyet M."/>
            <person name="Groussin M."/>
            <person name="Gibbons S.M."/>
            <person name="Avila-Pacheco J."/>
            <person name="Jiang X."/>
            <person name="Kearney S.M."/>
            <person name="Perrotta A.R."/>
            <person name="Berdy B."/>
            <person name="Zhao S."/>
            <person name="Lieberman T.D."/>
            <person name="Swanson P.K."/>
            <person name="Smith M."/>
            <person name="Roesemann S."/>
            <person name="Alexander J.E."/>
            <person name="Rich S.A."/>
            <person name="Livny J."/>
            <person name="Vlamakis H."/>
            <person name="Clish C."/>
            <person name="Bullock K."/>
            <person name="Deik A."/>
            <person name="Scott J."/>
            <person name="Pierce K.A."/>
            <person name="Xavier R.J."/>
            <person name="Alm E.J."/>
        </authorList>
    </citation>
    <scope>NUCLEOTIDE SEQUENCE [LARGE SCALE GENOMIC DNA]</scope>
    <source>
        <strain evidence="5 13">BIOML-A160</strain>
        <strain evidence="6 14">BIOML-A162</strain>
        <strain evidence="4 16">BIOML-A165</strain>
        <strain evidence="3 15">BIOML-A188</strain>
    </source>
</reference>
<reference evidence="8 12" key="2">
    <citation type="submission" date="2018-08" db="EMBL/GenBank/DDBJ databases">
        <title>A genome reference for cultivated species of the human gut microbiota.</title>
        <authorList>
            <person name="Zou Y."/>
            <person name="Xue W."/>
            <person name="Luo G."/>
        </authorList>
    </citation>
    <scope>NUCLEOTIDE SEQUENCE [LARGE SCALE GENOMIC DNA]</scope>
    <source>
        <strain evidence="8 12">AM30-26</strain>
    </source>
</reference>
<dbReference type="EMBL" id="WCSY01000031">
    <property type="protein sequence ID" value="KAB4306220.1"/>
    <property type="molecule type" value="Genomic_DNA"/>
</dbReference>
<keyword evidence="3" id="KW-0067">ATP-binding</keyword>
<keyword evidence="3" id="KW-0547">Nucleotide-binding</keyword>
<dbReference type="GeneID" id="60923574"/>
<name>A0A174TCR6_BACT4</name>
<dbReference type="SUPFAM" id="SSF52540">
    <property type="entry name" value="P-loop containing nucleoside triphosphate hydrolases"/>
    <property type="match status" value="1"/>
</dbReference>
<gene>
    <name evidence="8" type="ORF">DW780_23410</name>
    <name evidence="2" type="ORF">ERS852511_04149</name>
    <name evidence="5" type="ORF">GAN75_15235</name>
    <name evidence="6" type="ORF">GAN91_20725</name>
    <name evidence="4" type="ORF">GAN93_20650</name>
    <name evidence="3" type="ORF">GAO51_24120</name>
    <name evidence="7" type="ORF">KHY35_22350</name>
    <name evidence="9" type="ORF">KQP59_12610</name>
    <name evidence="10" type="ORF">KQP74_05440</name>
</gene>
<evidence type="ECO:0000313" key="9">
    <source>
        <dbReference type="EMBL" id="UYU73900.1"/>
    </source>
</evidence>
<dbReference type="Proteomes" id="UP000284785">
    <property type="component" value="Unassembled WGS sequence"/>
</dbReference>
<dbReference type="Proteomes" id="UP000460317">
    <property type="component" value="Unassembled WGS sequence"/>
</dbReference>
<evidence type="ECO:0000313" key="12">
    <source>
        <dbReference type="Proteomes" id="UP000284785"/>
    </source>
</evidence>
<dbReference type="EMBL" id="JAGZEE010000052">
    <property type="protein sequence ID" value="MBS5413416.1"/>
    <property type="molecule type" value="Genomic_DNA"/>
</dbReference>
<evidence type="ECO:0000259" key="1">
    <source>
        <dbReference type="Pfam" id="PF13173"/>
    </source>
</evidence>
<evidence type="ECO:0000313" key="13">
    <source>
        <dbReference type="Proteomes" id="UP000436825"/>
    </source>
</evidence>
<dbReference type="Proteomes" id="UP000436825">
    <property type="component" value="Unassembled WGS sequence"/>
</dbReference>
<dbReference type="DNASU" id="1074340"/>
<protein>
    <submittedName>
        <fullName evidence="8">AAA family ATPase</fullName>
    </submittedName>
    <submittedName>
        <fullName evidence="3">ATP-binding protein</fullName>
    </submittedName>
    <submittedName>
        <fullName evidence="2">Predicted ATPase (AAA+ superfamily)</fullName>
    </submittedName>
</protein>
<evidence type="ECO:0000313" key="15">
    <source>
        <dbReference type="Proteomes" id="UP000440614"/>
    </source>
</evidence>
<dbReference type="Proteomes" id="UP001162960">
    <property type="component" value="Chromosome"/>
</dbReference>
<dbReference type="Pfam" id="PF13173">
    <property type="entry name" value="AAA_14"/>
    <property type="match status" value="1"/>
</dbReference>
<dbReference type="Proteomes" id="UP000436858">
    <property type="component" value="Unassembled WGS sequence"/>
</dbReference>
<evidence type="ECO:0000313" key="16">
    <source>
        <dbReference type="Proteomes" id="UP000460317"/>
    </source>
</evidence>
<evidence type="ECO:0000313" key="7">
    <source>
        <dbReference type="EMBL" id="MBS5413416.1"/>
    </source>
</evidence>
<evidence type="ECO:0000313" key="4">
    <source>
        <dbReference type="EMBL" id="KAB4448879.1"/>
    </source>
</evidence>
<organism evidence="2 11">
    <name type="scientific">Bacteroides thetaiotaomicron</name>
    <dbReference type="NCBI Taxonomy" id="818"/>
    <lineage>
        <taxon>Bacteria</taxon>
        <taxon>Pseudomonadati</taxon>
        <taxon>Bacteroidota</taxon>
        <taxon>Bacteroidia</taxon>
        <taxon>Bacteroidales</taxon>
        <taxon>Bacteroidaceae</taxon>
        <taxon>Bacteroides</taxon>
    </lineage>
</organism>
<dbReference type="EMBL" id="CP083681">
    <property type="protein sequence ID" value="UYU73900.1"/>
    <property type="molecule type" value="Genomic_DNA"/>
</dbReference>
<dbReference type="PANTHER" id="PTHR42990">
    <property type="entry name" value="ATPASE"/>
    <property type="match status" value="1"/>
</dbReference>
<dbReference type="RefSeq" id="WP_008763756.1">
    <property type="nucleotide sequence ID" value="NZ_AP022660.1"/>
</dbReference>
<dbReference type="Proteomes" id="UP001156216">
    <property type="component" value="Chromosome"/>
</dbReference>
<proteinExistence type="predicted"/>
<dbReference type="AlphaFoldDB" id="A0A174TCR6"/>
<accession>A0A174TCR6</accession>
<reference evidence="7" key="4">
    <citation type="submission" date="2021-02" db="EMBL/GenBank/DDBJ databases">
        <title>Infant gut strain persistence is associated with maternal origin, phylogeny, and functional potential including surface adhesion and iron acquisition.</title>
        <authorList>
            <person name="Lou Y.C."/>
        </authorList>
    </citation>
    <scope>NUCLEOTIDE SEQUENCE</scope>
    <source>
        <strain evidence="7">L3_082_243G1_dasL3_082_243G1_maxbin2.maxbin.015s ta_sub</strain>
    </source>
</reference>
<dbReference type="Proteomes" id="UP000095576">
    <property type="component" value="Unassembled WGS sequence"/>
</dbReference>
<dbReference type="Gene3D" id="3.40.50.300">
    <property type="entry name" value="P-loop containing nucleotide triphosphate hydrolases"/>
    <property type="match status" value="1"/>
</dbReference>
<sequence>MDTLIRRYKRLLTATSTTYIRSLMDTINWDNRLIAIRGARGVGKTTLMLQYLKLHYANDSQSALYTSLDSLYFTQHTLSELAEQFYLKGGKCLFLDEVHKYPSWSKEIKNIYDEFPELKIVFTGSSLLQLLNAEADLSRRCISYNMQGLSYREYLKLFHQIHIRPYTLEEILESSDGICNEVNSQCRPLAHFEDYLKHGYYPFYLEGNAEYYTRIENITNLILEIELPQQCGVDISNVRKLKSLLGILSSEVPFMVDITKLSALAELSRTTILAYLQYLDRAKLIHLLYSDNDSIKKLQKPDKIYMENTNLLYALTFKDVNKGTLREVFMVNQLSYLHRVEYCTRSADYTIDSKYTIEVGGKSKDGKQIAGSKKAFIAADDIEYSAGNKIPLWAFGFLY</sequence>
<evidence type="ECO:0000313" key="8">
    <source>
        <dbReference type="EMBL" id="RHD81773.1"/>
    </source>
</evidence>
<reference evidence="2 11" key="1">
    <citation type="submission" date="2015-09" db="EMBL/GenBank/DDBJ databases">
        <authorList>
            <consortium name="Pathogen Informatics"/>
        </authorList>
    </citation>
    <scope>NUCLEOTIDE SEQUENCE [LARGE SCALE GENOMIC DNA]</scope>
    <source>
        <strain evidence="2 11">2789STDY5834899</strain>
    </source>
</reference>
<dbReference type="InterPro" id="IPR041682">
    <property type="entry name" value="AAA_14"/>
</dbReference>
<reference evidence="9" key="5">
    <citation type="submission" date="2021-06" db="EMBL/GenBank/DDBJ databases">
        <title>Interrogation of the integrated mobile genetic elements in gut-associated Bacteroides with a consensus prediction approach.</title>
        <authorList>
            <person name="Campbell D.E."/>
            <person name="Leigh J.R."/>
            <person name="Kim T."/>
            <person name="England W."/>
            <person name="Whitaker R.J."/>
            <person name="Degnan P.H."/>
        </authorList>
    </citation>
    <scope>NUCLEOTIDE SEQUENCE</scope>
    <source>
        <strain evidence="10">VPI-3443</strain>
        <strain evidence="9">VPI-BTDOT2</strain>
    </source>
</reference>
<evidence type="ECO:0000313" key="2">
    <source>
        <dbReference type="EMBL" id="CUQ05130.1"/>
    </source>
</evidence>
<evidence type="ECO:0000313" key="11">
    <source>
        <dbReference type="Proteomes" id="UP000095576"/>
    </source>
</evidence>
<dbReference type="EMBL" id="CZAP01000020">
    <property type="protein sequence ID" value="CUQ05130.1"/>
    <property type="molecule type" value="Genomic_DNA"/>
</dbReference>
<dbReference type="EMBL" id="WCSB01000025">
    <property type="protein sequence ID" value="KAB4448879.1"/>
    <property type="molecule type" value="Genomic_DNA"/>
</dbReference>
<dbReference type="EMBL" id="WCRW01000009">
    <property type="protein sequence ID" value="KAB4455161.1"/>
    <property type="molecule type" value="Genomic_DNA"/>
</dbReference>
<dbReference type="InterPro" id="IPR027417">
    <property type="entry name" value="P-loop_NTPase"/>
</dbReference>
<dbReference type="PANTHER" id="PTHR42990:SF1">
    <property type="entry name" value="AAA+ ATPASE DOMAIN-CONTAINING PROTEIN"/>
    <property type="match status" value="1"/>
</dbReference>
<dbReference type="GO" id="GO:0005524">
    <property type="term" value="F:ATP binding"/>
    <property type="evidence" value="ECO:0007669"/>
    <property type="project" value="UniProtKB-KW"/>
</dbReference>
<evidence type="ECO:0000313" key="3">
    <source>
        <dbReference type="EMBL" id="KAB4306220.1"/>
    </source>
</evidence>
<dbReference type="OMA" id="PMTFREY"/>